<dbReference type="EMBL" id="CP029487">
    <property type="protein sequence ID" value="QCT71120.1"/>
    <property type="molecule type" value="Genomic_DNA"/>
</dbReference>
<name>A0A4P9C6S8_EUBML</name>
<dbReference type="KEGG" id="emt:CPZ25_007200"/>
<keyword evidence="2" id="KW-1185">Reference proteome</keyword>
<reference evidence="1 2" key="1">
    <citation type="submission" date="2018-05" db="EMBL/GenBank/DDBJ databases">
        <title>Genome comparison of Eubacterium sp.</title>
        <authorList>
            <person name="Feng Y."/>
            <person name="Sanchez-Andrea I."/>
            <person name="Stams A.J.M."/>
            <person name="De Vos W.M."/>
        </authorList>
    </citation>
    <scope>NUCLEOTIDE SEQUENCE [LARGE SCALE GENOMIC DNA]</scope>
    <source>
        <strain evidence="1 2">YI</strain>
    </source>
</reference>
<accession>A0A4P9C6S8</accession>
<dbReference type="Proteomes" id="UP000218387">
    <property type="component" value="Chromosome"/>
</dbReference>
<evidence type="ECO:0000313" key="1">
    <source>
        <dbReference type="EMBL" id="QCT71120.1"/>
    </source>
</evidence>
<gene>
    <name evidence="1" type="ORF">CPZ25_007200</name>
</gene>
<evidence type="ECO:0000313" key="2">
    <source>
        <dbReference type="Proteomes" id="UP000218387"/>
    </source>
</evidence>
<sequence>MDYTINRGVIRKQVSQIYTDIESIKTLGNGTIEHAMEVGNIQGRINNLTILGLISDEEHNALFQRLMKAQKGGKHNVRYTAERTDTVPCSF</sequence>
<dbReference type="RefSeq" id="WP_096920670.1">
    <property type="nucleotide sequence ID" value="NZ_CP029487.1"/>
</dbReference>
<dbReference type="AlphaFoldDB" id="A0A4P9C6S8"/>
<protein>
    <submittedName>
        <fullName evidence="1">Uncharacterized protein</fullName>
    </submittedName>
</protein>
<proteinExistence type="predicted"/>
<organism evidence="1 2">
    <name type="scientific">Eubacterium maltosivorans</name>
    <dbReference type="NCBI Taxonomy" id="2041044"/>
    <lineage>
        <taxon>Bacteria</taxon>
        <taxon>Bacillati</taxon>
        <taxon>Bacillota</taxon>
        <taxon>Clostridia</taxon>
        <taxon>Eubacteriales</taxon>
        <taxon>Eubacteriaceae</taxon>
        <taxon>Eubacterium</taxon>
    </lineage>
</organism>